<comment type="subcellular location">
    <subcellularLocation>
        <location evidence="1">Cell membrane</location>
        <topology evidence="1">Multi-pass membrane protein</topology>
    </subcellularLocation>
</comment>
<feature type="transmembrane region" description="Helical" evidence="8">
    <location>
        <begin position="179"/>
        <end position="201"/>
    </location>
</feature>
<evidence type="ECO:0000256" key="6">
    <source>
        <dbReference type="ARBA" id="ARBA00022989"/>
    </source>
</evidence>
<feature type="transmembrane region" description="Helical" evidence="8">
    <location>
        <begin position="241"/>
        <end position="262"/>
    </location>
</feature>
<keyword evidence="5 8" id="KW-0812">Transmembrane</keyword>
<evidence type="ECO:0000313" key="9">
    <source>
        <dbReference type="EMBL" id="CCJ56264.1"/>
    </source>
</evidence>
<dbReference type="OrthoDB" id="9805563at2"/>
<gene>
    <name evidence="9" type="ORF">BN112_4350</name>
</gene>
<evidence type="ECO:0000256" key="8">
    <source>
        <dbReference type="SAM" id="Phobius"/>
    </source>
</evidence>
<name>A0A0C6PD62_BORBO</name>
<dbReference type="PANTHER" id="PTHR36838">
    <property type="entry name" value="AUXIN EFFLUX CARRIER FAMILY PROTEIN"/>
    <property type="match status" value="1"/>
</dbReference>
<dbReference type="RefSeq" id="WP_015065020.1">
    <property type="nucleotide sequence ID" value="NC_019382.1"/>
</dbReference>
<evidence type="ECO:0000313" key="10">
    <source>
        <dbReference type="Proteomes" id="UP000007564"/>
    </source>
</evidence>
<dbReference type="Pfam" id="PF03547">
    <property type="entry name" value="Mem_trans"/>
    <property type="match status" value="1"/>
</dbReference>
<evidence type="ECO:0000256" key="3">
    <source>
        <dbReference type="ARBA" id="ARBA00022448"/>
    </source>
</evidence>
<proteinExistence type="inferred from homology"/>
<dbReference type="GO" id="GO:0005886">
    <property type="term" value="C:plasma membrane"/>
    <property type="evidence" value="ECO:0007669"/>
    <property type="project" value="UniProtKB-SubCell"/>
</dbReference>
<evidence type="ECO:0000256" key="1">
    <source>
        <dbReference type="ARBA" id="ARBA00004651"/>
    </source>
</evidence>
<feature type="transmembrane region" description="Helical" evidence="8">
    <location>
        <begin position="55"/>
        <end position="75"/>
    </location>
</feature>
<keyword evidence="4" id="KW-1003">Cell membrane</keyword>
<evidence type="ECO:0000256" key="7">
    <source>
        <dbReference type="ARBA" id="ARBA00023136"/>
    </source>
</evidence>
<dbReference type="EMBL" id="HE965806">
    <property type="protein sequence ID" value="CCJ56264.1"/>
    <property type="molecule type" value="Genomic_DNA"/>
</dbReference>
<dbReference type="GO" id="GO:0055085">
    <property type="term" value="P:transmembrane transport"/>
    <property type="evidence" value="ECO:0007669"/>
    <property type="project" value="InterPro"/>
</dbReference>
<keyword evidence="3" id="KW-0813">Transport</keyword>
<dbReference type="AlphaFoldDB" id="A0A0C6PD62"/>
<feature type="transmembrane region" description="Helical" evidence="8">
    <location>
        <begin position="87"/>
        <end position="110"/>
    </location>
</feature>
<evidence type="ECO:0000256" key="2">
    <source>
        <dbReference type="ARBA" id="ARBA00010145"/>
    </source>
</evidence>
<feature type="transmembrane region" description="Helical" evidence="8">
    <location>
        <begin position="268"/>
        <end position="287"/>
    </location>
</feature>
<feature type="transmembrane region" description="Helical" evidence="8">
    <location>
        <begin position="207"/>
        <end position="229"/>
    </location>
</feature>
<dbReference type="Proteomes" id="UP000007564">
    <property type="component" value="Chromosome"/>
</dbReference>
<dbReference type="Gene3D" id="1.20.1530.20">
    <property type="match status" value="1"/>
</dbReference>
<comment type="similarity">
    <text evidence="2">Belongs to the auxin efflux carrier (TC 2.A.69) family.</text>
</comment>
<keyword evidence="6 8" id="KW-1133">Transmembrane helix</keyword>
<evidence type="ECO:0000256" key="5">
    <source>
        <dbReference type="ARBA" id="ARBA00022692"/>
    </source>
</evidence>
<organism evidence="9 10">
    <name type="scientific">Bordetella bronchiseptica 253</name>
    <dbReference type="NCBI Taxonomy" id="568707"/>
    <lineage>
        <taxon>Bacteria</taxon>
        <taxon>Pseudomonadati</taxon>
        <taxon>Pseudomonadota</taxon>
        <taxon>Betaproteobacteria</taxon>
        <taxon>Burkholderiales</taxon>
        <taxon>Alcaligenaceae</taxon>
        <taxon>Bordetella</taxon>
    </lineage>
</organism>
<protein>
    <submittedName>
        <fullName evidence="9">Putative membrane protein</fullName>
    </submittedName>
</protein>
<sequence length="326" mass="33304">MSENSSLRRDAEAPPPSIFPPGSMSVALLVLPDFMLVALGWALRHKLGFSREFFAGTERMVYFVLFPALLFQSILRTPISAGHAVQLLQATAALMACGVALAWLAGPVLRPAPVALASAAQCGYRFNTYIGLALAASLAGGPGQTIMALIVGFAVPMANVAAVYGLARHSGNGLLRELARNPLLVSTLLGLACNLAGLSLPGPIDTVMARLGAAALALGIMCVGASLAWEGGKGHGRLIGWMLAVKLAAMPSAALGIAWALGLPALETRMLVLFSALPTASAAYVLAMRMGGDGRMVAVLISLGTLASAATIPLWLTAAAGLGAPG</sequence>
<evidence type="ECO:0000256" key="4">
    <source>
        <dbReference type="ARBA" id="ARBA00022475"/>
    </source>
</evidence>
<keyword evidence="7 8" id="KW-0472">Membrane</keyword>
<reference evidence="9 10" key="1">
    <citation type="journal article" date="2012" name="BMC Genomics">
        <title>Comparative genomics of the classical Bordetella subspecies: the evolution and exchange of virulence-associated diversity amongst closely related pathogens.</title>
        <authorList>
            <person name="Park J."/>
            <person name="Zhang Y."/>
            <person name="Buboltz A.M."/>
            <person name="Zhang X."/>
            <person name="Schuster S.C."/>
            <person name="Ahuja U."/>
            <person name="Liu M."/>
            <person name="Miller J.F."/>
            <person name="Sebaihia M."/>
            <person name="Bentley S.D."/>
            <person name="Parkhill J."/>
            <person name="Harvill E.T."/>
        </authorList>
    </citation>
    <scope>NUCLEOTIDE SEQUENCE [LARGE SCALE GENOMIC DNA]</scope>
    <source>
        <strain evidence="9 10">253</strain>
    </source>
</reference>
<feature type="transmembrane region" description="Helical" evidence="8">
    <location>
        <begin position="299"/>
        <end position="324"/>
    </location>
</feature>
<feature type="transmembrane region" description="Helical" evidence="8">
    <location>
        <begin position="146"/>
        <end position="167"/>
    </location>
</feature>
<dbReference type="InterPro" id="IPR004776">
    <property type="entry name" value="Mem_transp_PIN-like"/>
</dbReference>
<dbReference type="KEGG" id="bbh:BN112_4350"/>
<feature type="transmembrane region" description="Helical" evidence="8">
    <location>
        <begin position="24"/>
        <end position="43"/>
    </location>
</feature>
<dbReference type="PANTHER" id="PTHR36838:SF4">
    <property type="entry name" value="AUXIN EFFLUX CARRIER FAMILY PROTEIN"/>
    <property type="match status" value="1"/>
</dbReference>
<dbReference type="InterPro" id="IPR038770">
    <property type="entry name" value="Na+/solute_symporter_sf"/>
</dbReference>
<dbReference type="HOGENOM" id="CLU_056175_3_1_4"/>
<accession>A0A0C6PD62</accession>